<proteinExistence type="predicted"/>
<dbReference type="RefSeq" id="XP_027614102.1">
    <property type="nucleotide sequence ID" value="XM_027758301.1"/>
</dbReference>
<evidence type="ECO:0000313" key="1">
    <source>
        <dbReference type="EMBL" id="GBE83189.1"/>
    </source>
</evidence>
<dbReference type="InParanoid" id="A0A401GM16"/>
<reference evidence="1 2" key="1">
    <citation type="journal article" date="2018" name="Sci. Rep.">
        <title>Genome sequence of the cauliflower mushroom Sparassis crispa (Hanabiratake) and its association with beneficial usage.</title>
        <authorList>
            <person name="Kiyama R."/>
            <person name="Furutani Y."/>
            <person name="Kawaguchi K."/>
            <person name="Nakanishi T."/>
        </authorList>
    </citation>
    <scope>NUCLEOTIDE SEQUENCE [LARGE SCALE GENOMIC DNA]</scope>
</reference>
<dbReference type="OrthoDB" id="2801799at2759"/>
<dbReference type="GeneID" id="38780106"/>
<dbReference type="EMBL" id="BFAD01000005">
    <property type="protein sequence ID" value="GBE83189.1"/>
    <property type="molecule type" value="Genomic_DNA"/>
</dbReference>
<protein>
    <submittedName>
        <fullName evidence="1">Uncharacterized protein</fullName>
    </submittedName>
</protein>
<dbReference type="AlphaFoldDB" id="A0A401GM16"/>
<organism evidence="1 2">
    <name type="scientific">Sparassis crispa</name>
    <dbReference type="NCBI Taxonomy" id="139825"/>
    <lineage>
        <taxon>Eukaryota</taxon>
        <taxon>Fungi</taxon>
        <taxon>Dikarya</taxon>
        <taxon>Basidiomycota</taxon>
        <taxon>Agaricomycotina</taxon>
        <taxon>Agaricomycetes</taxon>
        <taxon>Polyporales</taxon>
        <taxon>Sparassidaceae</taxon>
        <taxon>Sparassis</taxon>
    </lineage>
</organism>
<keyword evidence="2" id="KW-1185">Reference proteome</keyword>
<gene>
    <name evidence="1" type="ORF">SCP_0502360</name>
</gene>
<accession>A0A401GM16</accession>
<dbReference type="Proteomes" id="UP000287166">
    <property type="component" value="Unassembled WGS sequence"/>
</dbReference>
<evidence type="ECO:0000313" key="2">
    <source>
        <dbReference type="Proteomes" id="UP000287166"/>
    </source>
</evidence>
<name>A0A401GM16_9APHY</name>
<comment type="caution">
    <text evidence="1">The sequence shown here is derived from an EMBL/GenBank/DDBJ whole genome shotgun (WGS) entry which is preliminary data.</text>
</comment>
<sequence>MDEIHAYVKKALTNHPDLAPALQLNLTRKCFIREWVDLAVRALIRTSWHQLLREDWDLIGIDALFLIQTAKASIDAHRMTCAINPPPVIHTLWCLDEEDCTKAWKDAWFGTWDRPSIMLALIHPDIHVPGADIVARLEKLNTGEMSKDCRECTIARVIGSALQKSILRKEEDIISWVIAEVGHTLL</sequence>